<accession>A0A917CG57</accession>
<dbReference type="SUPFAM" id="SSF143456">
    <property type="entry name" value="VC0467-like"/>
    <property type="match status" value="1"/>
</dbReference>
<dbReference type="GO" id="GO:0005829">
    <property type="term" value="C:cytosol"/>
    <property type="evidence" value="ECO:0007669"/>
    <property type="project" value="TreeGrafter"/>
</dbReference>
<organism evidence="3 4">
    <name type="scientific">Arenimonas maotaiensis</name>
    <dbReference type="NCBI Taxonomy" id="1446479"/>
    <lineage>
        <taxon>Bacteria</taxon>
        <taxon>Pseudomonadati</taxon>
        <taxon>Pseudomonadota</taxon>
        <taxon>Gammaproteobacteria</taxon>
        <taxon>Lysobacterales</taxon>
        <taxon>Lysobacteraceae</taxon>
        <taxon>Arenimonas</taxon>
    </lineage>
</organism>
<dbReference type="Gene3D" id="3.40.1740.10">
    <property type="entry name" value="VC0467-like"/>
    <property type="match status" value="1"/>
</dbReference>
<comment type="similarity">
    <text evidence="1 2">Belongs to the UPF0301 (AlgH) family.</text>
</comment>
<reference evidence="3" key="2">
    <citation type="submission" date="2020-09" db="EMBL/GenBank/DDBJ databases">
        <authorList>
            <person name="Sun Q."/>
            <person name="Zhou Y."/>
        </authorList>
    </citation>
    <scope>NUCLEOTIDE SEQUENCE</scope>
    <source>
        <strain evidence="3">CGMCC 1.12726</strain>
    </source>
</reference>
<dbReference type="NCBIfam" id="NF001266">
    <property type="entry name" value="PRK00228.1-1"/>
    <property type="match status" value="1"/>
</dbReference>
<dbReference type="Pfam" id="PF02622">
    <property type="entry name" value="DUF179"/>
    <property type="match status" value="1"/>
</dbReference>
<name>A0A917CG57_9GAMM</name>
<evidence type="ECO:0000256" key="1">
    <source>
        <dbReference type="ARBA" id="ARBA00009600"/>
    </source>
</evidence>
<evidence type="ECO:0000256" key="2">
    <source>
        <dbReference type="HAMAP-Rule" id="MF_00758"/>
    </source>
</evidence>
<dbReference type="AlphaFoldDB" id="A0A917CG57"/>
<dbReference type="Proteomes" id="UP000632858">
    <property type="component" value="Unassembled WGS sequence"/>
</dbReference>
<gene>
    <name evidence="3" type="ORF">GCM10010960_05990</name>
</gene>
<reference evidence="3" key="1">
    <citation type="journal article" date="2014" name="Int. J. Syst. Evol. Microbiol.">
        <title>Complete genome sequence of Corynebacterium casei LMG S-19264T (=DSM 44701T), isolated from a smear-ripened cheese.</title>
        <authorList>
            <consortium name="US DOE Joint Genome Institute (JGI-PGF)"/>
            <person name="Walter F."/>
            <person name="Albersmeier A."/>
            <person name="Kalinowski J."/>
            <person name="Ruckert C."/>
        </authorList>
    </citation>
    <scope>NUCLEOTIDE SEQUENCE</scope>
    <source>
        <strain evidence="3">CGMCC 1.12726</strain>
    </source>
</reference>
<evidence type="ECO:0000313" key="4">
    <source>
        <dbReference type="Proteomes" id="UP000632858"/>
    </source>
</evidence>
<keyword evidence="4" id="KW-1185">Reference proteome</keyword>
<dbReference type="InterPro" id="IPR003774">
    <property type="entry name" value="AlgH-like"/>
</dbReference>
<protein>
    <recommendedName>
        <fullName evidence="2">UPF0301 protein GCM10010960_05990</fullName>
    </recommendedName>
</protein>
<comment type="caution">
    <text evidence="3">The sequence shown here is derived from an EMBL/GenBank/DDBJ whole genome shotgun (WGS) entry which is preliminary data.</text>
</comment>
<dbReference type="RefSeq" id="WP_188447593.1">
    <property type="nucleotide sequence ID" value="NZ_BMFO01000001.1"/>
</dbReference>
<dbReference type="HAMAP" id="MF_00758">
    <property type="entry name" value="UPF0301"/>
    <property type="match status" value="1"/>
</dbReference>
<sequence>MPNATSLAEQLLIAMPGLQDDYFARSVCLVCQHDEQGAMGLVLNQDSEFDLGSLFDQLQMPCRDPAVRARAVLSGGPVSPERGFVLHTDGGRWDSSLHLGNGLTVSTSRDVLQAVAAGHGPTRFLVLLGYSGWSPGQLEQELADNAWLNAPASDAILFDAPIDRRWQAAAGQLGIDLARLSSQTGHA</sequence>
<dbReference type="PANTHER" id="PTHR30327">
    <property type="entry name" value="UNCHARACTERIZED PROTEIN YQGE"/>
    <property type="match status" value="1"/>
</dbReference>
<dbReference type="EMBL" id="BMFO01000001">
    <property type="protein sequence ID" value="GGF86860.1"/>
    <property type="molecule type" value="Genomic_DNA"/>
</dbReference>
<dbReference type="PANTHER" id="PTHR30327:SF1">
    <property type="entry name" value="UPF0301 PROTEIN YQGE"/>
    <property type="match status" value="1"/>
</dbReference>
<proteinExistence type="inferred from homology"/>
<evidence type="ECO:0000313" key="3">
    <source>
        <dbReference type="EMBL" id="GGF86860.1"/>
    </source>
</evidence>